<organism evidence="3 4">
    <name type="scientific">Acrasis kona</name>
    <dbReference type="NCBI Taxonomy" id="1008807"/>
    <lineage>
        <taxon>Eukaryota</taxon>
        <taxon>Discoba</taxon>
        <taxon>Heterolobosea</taxon>
        <taxon>Tetramitia</taxon>
        <taxon>Eutetramitia</taxon>
        <taxon>Acrasidae</taxon>
        <taxon>Acrasis</taxon>
    </lineage>
</organism>
<evidence type="ECO:0000313" key="4">
    <source>
        <dbReference type="Proteomes" id="UP001431209"/>
    </source>
</evidence>
<keyword evidence="4" id="KW-1185">Reference proteome</keyword>
<dbReference type="Proteomes" id="UP001431209">
    <property type="component" value="Unassembled WGS sequence"/>
</dbReference>
<dbReference type="InterPro" id="IPR045068">
    <property type="entry name" value="BACURD1-3"/>
</dbReference>
<dbReference type="GO" id="GO:0051260">
    <property type="term" value="P:protein homooligomerization"/>
    <property type="evidence" value="ECO:0007669"/>
    <property type="project" value="InterPro"/>
</dbReference>
<name>A0AAW2ZJ56_9EUKA</name>
<dbReference type="SMART" id="SM00225">
    <property type="entry name" value="BTB"/>
    <property type="match status" value="2"/>
</dbReference>
<dbReference type="CDD" id="cd18316">
    <property type="entry name" value="BTB_POZ_KCTD-like"/>
    <property type="match status" value="1"/>
</dbReference>
<dbReference type="PANTHER" id="PTHR11145">
    <property type="entry name" value="BTB/POZ DOMAIN-CONTAINING ADAPTER FOR CUL3-MEDIATED RHOA DEGRADATION PROTEIN FAMILY MEMBER"/>
    <property type="match status" value="1"/>
</dbReference>
<feature type="region of interest" description="Disordered" evidence="1">
    <location>
        <begin position="477"/>
        <end position="496"/>
    </location>
</feature>
<evidence type="ECO:0000256" key="1">
    <source>
        <dbReference type="SAM" id="MobiDB-lite"/>
    </source>
</evidence>
<reference evidence="3 4" key="1">
    <citation type="submission" date="2024-03" db="EMBL/GenBank/DDBJ databases">
        <title>The Acrasis kona genome and developmental transcriptomes reveal deep origins of eukaryotic multicellular pathways.</title>
        <authorList>
            <person name="Sheikh S."/>
            <person name="Fu C.-J."/>
            <person name="Brown M.W."/>
            <person name="Baldauf S.L."/>
        </authorList>
    </citation>
    <scope>NUCLEOTIDE SEQUENCE [LARGE SCALE GENOMIC DNA]</scope>
    <source>
        <strain evidence="3 4">ATCC MYA-3509</strain>
    </source>
</reference>
<feature type="compositionally biased region" description="Basic and acidic residues" evidence="1">
    <location>
        <begin position="487"/>
        <end position="496"/>
    </location>
</feature>
<dbReference type="PROSITE" id="PS50097">
    <property type="entry name" value="BTB"/>
    <property type="match status" value="1"/>
</dbReference>
<feature type="region of interest" description="Disordered" evidence="1">
    <location>
        <begin position="179"/>
        <end position="198"/>
    </location>
</feature>
<feature type="domain" description="BTB" evidence="2">
    <location>
        <begin position="65"/>
        <end position="135"/>
    </location>
</feature>
<dbReference type="Pfam" id="PF02214">
    <property type="entry name" value="BTB_2"/>
    <property type="match status" value="2"/>
</dbReference>
<accession>A0AAW2ZJ56</accession>
<proteinExistence type="predicted"/>
<sequence>MSQKRGVNEDVEENVQRIAKYADSLIRVDQMEHALEHLQKHHLPSKESRSENNMKRIKSMQDAEKQVMLKISGKLFKTTVDTLSSQNTIFNIMLGTQFHVDKDEDGAILIEGERNLEVFPFILDYLRSGNLTTIGIPIDDVPKMQAILEESNYYGTNKLSWYLRELIASRKKIDQLQYEEKEVPDEENNSNDHNQQDQFIDSEIEKLTKRTEHLNLTRDALCDTVKLNVGGTLFEVTLSDFALSPECILLDPIKTNTSNETFIDRDPNLFASILTFLRSNKTDHFPSQELKKRQFRQEAIFYNIKKLIEYFDPLRYPIETIGEENIQMKKQDDLIRKLFATDRNNPLLNDPYFSLIPIFKNKESFESRDAPPNIPLMFDYEKKPPSKQEYAAPPSLCNNEKEFKIQFEEYSSGLLKGLNWSNIFAAGGGVLASVLEMKRPKGLDFDPYTDVAIVEDFSINQDQLSELNLQKLMKELPEDSDDEEKDDKEHDPFEPKLHQLTQDGGVVFNYYLGNNTSSWKQPDEKRIAKGAAAIHRSRAKQFFGYQDTVKYSGGDVDLFLYDVSEDEAVEKIKHIVQVIKKNLNPQKNGRHIFILRTKQAITLHLRHCRPIQIILRIYKSPCEILAGFDVDCCCVGFDGKRAWAAQRARRAISTRSNLVDVDRQSTTFEVRLYKYATRGFRVAVPGYDPLKIKNDELRNNLIQRKSSNIGYYNRYISTPVNYKSRQGLSRLIVLERIARSANPIKTGRHCGLTITRHNNGINHLFHDMDHQQNYERALCKDYEQIFVPNDACPETLNGNLNAKFTYGDANCKFLYALDDIQSVLDGTSNSSTLNGPIQWLTINPGTQTIGSFNPVDTNFYKDAYEMNDTTKQQLTNAIIELKSAPIKKRRLERTKHKIFWSYEKSDRNNINDKKSGLFGRELTIQLEEAYRASNKNYMFDFVFEGEKYNVNWRRVPFCAFRLEGNNMNIDNMKIMKINREAVELNGKRKAVQDQSPEPTNPLFHGQNFHHMGQLNALMQNLFYQNAFDLQVIDMANPDGMYGFGHGEDDDEFDDSGDEEFFDDDDDDDEFDDVDEEVDF</sequence>
<dbReference type="InterPro" id="IPR011333">
    <property type="entry name" value="SKP1/BTB/POZ_sf"/>
</dbReference>
<dbReference type="Gene3D" id="3.30.710.10">
    <property type="entry name" value="Potassium Channel Kv1.1, Chain A"/>
    <property type="match status" value="2"/>
</dbReference>
<comment type="caution">
    <text evidence="3">The sequence shown here is derived from an EMBL/GenBank/DDBJ whole genome shotgun (WGS) entry which is preliminary data.</text>
</comment>
<feature type="compositionally biased region" description="Acidic residues" evidence="1">
    <location>
        <begin position="1047"/>
        <end position="1079"/>
    </location>
</feature>
<gene>
    <name evidence="3" type="ORF">AKO1_015709</name>
</gene>
<feature type="region of interest" description="Disordered" evidence="1">
    <location>
        <begin position="1042"/>
        <end position="1079"/>
    </location>
</feature>
<dbReference type="InterPro" id="IPR003131">
    <property type="entry name" value="T1-type_BTB"/>
</dbReference>
<dbReference type="InterPro" id="IPR000210">
    <property type="entry name" value="BTB/POZ_dom"/>
</dbReference>
<dbReference type="EMBL" id="JAOPGA020001459">
    <property type="protein sequence ID" value="KAL0488647.1"/>
    <property type="molecule type" value="Genomic_DNA"/>
</dbReference>
<protein>
    <recommendedName>
        <fullName evidence="2">BTB domain-containing protein</fullName>
    </recommendedName>
</protein>
<evidence type="ECO:0000313" key="3">
    <source>
        <dbReference type="EMBL" id="KAL0488647.1"/>
    </source>
</evidence>
<dbReference type="PANTHER" id="PTHR11145:SF8">
    <property type="entry name" value="RE57120P"/>
    <property type="match status" value="1"/>
</dbReference>
<dbReference type="SUPFAM" id="SSF54695">
    <property type="entry name" value="POZ domain"/>
    <property type="match status" value="2"/>
</dbReference>
<dbReference type="AlphaFoldDB" id="A0AAW2ZJ56"/>
<evidence type="ECO:0000259" key="2">
    <source>
        <dbReference type="PROSITE" id="PS50097"/>
    </source>
</evidence>